<protein>
    <submittedName>
        <fullName evidence="1">Uncharacterized protein</fullName>
    </submittedName>
</protein>
<reference evidence="1" key="1">
    <citation type="submission" date="2020-05" db="EMBL/GenBank/DDBJ databases">
        <authorList>
            <person name="Chiriac C."/>
            <person name="Salcher M."/>
            <person name="Ghai R."/>
            <person name="Kavagutti S V."/>
        </authorList>
    </citation>
    <scope>NUCLEOTIDE SEQUENCE</scope>
</reference>
<sequence length="58" mass="6702">MKLELTEDEVKEFVLVGINKRFSGMFNTVKLDCSYGYFTKAVLTFEDAEDDIKEISNE</sequence>
<organism evidence="1">
    <name type="scientific">uncultured Caudovirales phage</name>
    <dbReference type="NCBI Taxonomy" id="2100421"/>
    <lineage>
        <taxon>Viruses</taxon>
        <taxon>Duplodnaviria</taxon>
        <taxon>Heunggongvirae</taxon>
        <taxon>Uroviricota</taxon>
        <taxon>Caudoviricetes</taxon>
        <taxon>Peduoviridae</taxon>
        <taxon>Maltschvirus</taxon>
        <taxon>Maltschvirus maltsch</taxon>
    </lineage>
</organism>
<gene>
    <name evidence="1" type="ORF">UFOVP1374_48</name>
</gene>
<name>A0A6J5RW91_9CAUD</name>
<evidence type="ECO:0000313" key="1">
    <source>
        <dbReference type="EMBL" id="CAB4202843.1"/>
    </source>
</evidence>
<proteinExistence type="predicted"/>
<dbReference type="EMBL" id="LR797321">
    <property type="protein sequence ID" value="CAB4202843.1"/>
    <property type="molecule type" value="Genomic_DNA"/>
</dbReference>
<accession>A0A6J5RW91</accession>